<comment type="subcellular location">
    <subcellularLocation>
        <location evidence="1">Membrane</location>
    </subcellularLocation>
</comment>
<dbReference type="AlphaFoldDB" id="A0AAU9RSM6"/>
<accession>A0AAU9RSM6</accession>
<dbReference type="GO" id="GO:0098542">
    <property type="term" value="P:defense response to other organism"/>
    <property type="evidence" value="ECO:0007669"/>
    <property type="project" value="InterPro"/>
</dbReference>
<evidence type="ECO:0008006" key="6">
    <source>
        <dbReference type="Google" id="ProtNLM"/>
    </source>
</evidence>
<evidence type="ECO:0000256" key="2">
    <source>
        <dbReference type="ARBA" id="ARBA00023136"/>
    </source>
</evidence>
<dbReference type="EMBL" id="OU466858">
    <property type="protein sequence ID" value="CAH2046322.1"/>
    <property type="molecule type" value="Genomic_DNA"/>
</dbReference>
<name>A0AAU9RSM6_THLAR</name>
<evidence type="ECO:0000313" key="4">
    <source>
        <dbReference type="EMBL" id="CAH2046322.1"/>
    </source>
</evidence>
<keyword evidence="5" id="KW-1185">Reference proteome</keyword>
<dbReference type="PANTHER" id="PTHR31234">
    <property type="entry name" value="LATE EMBRYOGENESIS ABUNDANT (LEA) HYDROXYPROLINE-RICH GLYCOPROTEIN FAMILY"/>
    <property type="match status" value="1"/>
</dbReference>
<dbReference type="GO" id="GO:0005886">
    <property type="term" value="C:plasma membrane"/>
    <property type="evidence" value="ECO:0007669"/>
    <property type="project" value="TreeGrafter"/>
</dbReference>
<dbReference type="PANTHER" id="PTHR31234:SF66">
    <property type="entry name" value="LATE EMBRYOGENESIS ABUNDANT PROTEIN"/>
    <property type="match status" value="1"/>
</dbReference>
<feature type="transmembrane region" description="Helical" evidence="3">
    <location>
        <begin position="13"/>
        <end position="43"/>
    </location>
</feature>
<evidence type="ECO:0000256" key="1">
    <source>
        <dbReference type="ARBA" id="ARBA00004370"/>
    </source>
</evidence>
<gene>
    <name evidence="4" type="ORF">TAV2_LOCUS7998</name>
</gene>
<organism evidence="4 5">
    <name type="scientific">Thlaspi arvense</name>
    <name type="common">Field penny-cress</name>
    <dbReference type="NCBI Taxonomy" id="13288"/>
    <lineage>
        <taxon>Eukaryota</taxon>
        <taxon>Viridiplantae</taxon>
        <taxon>Streptophyta</taxon>
        <taxon>Embryophyta</taxon>
        <taxon>Tracheophyta</taxon>
        <taxon>Spermatophyta</taxon>
        <taxon>Magnoliopsida</taxon>
        <taxon>eudicotyledons</taxon>
        <taxon>Gunneridae</taxon>
        <taxon>Pentapetalae</taxon>
        <taxon>rosids</taxon>
        <taxon>malvids</taxon>
        <taxon>Brassicales</taxon>
        <taxon>Brassicaceae</taxon>
        <taxon>Thlaspideae</taxon>
        <taxon>Thlaspi</taxon>
    </lineage>
</organism>
<protein>
    <recommendedName>
        <fullName evidence="6">Late embryogenesis abundant protein LEA-2 subgroup domain-containing protein</fullName>
    </recommendedName>
</protein>
<reference evidence="4 5" key="1">
    <citation type="submission" date="2022-03" db="EMBL/GenBank/DDBJ databases">
        <authorList>
            <person name="Nunn A."/>
            <person name="Chopra R."/>
            <person name="Nunn A."/>
            <person name="Contreras Garrido A."/>
        </authorList>
    </citation>
    <scope>NUCLEOTIDE SEQUENCE [LARGE SCALE GENOMIC DNA]</scope>
</reference>
<sequence length="199" mass="22306">MPRFTSRNNGTSPFIWCAAIICAIISIVVIFGGIVVFVGYIIIHPRVPVISVAGAHLDFLKYDIVGVMQTQITIVIRSENDNAKAHALFDETEFALSYEGKTIAYLRQSEFEVGKERSVDYHYVVQSYPIPLSPTMMEAIDFAVKKDVITFELKGGSKTRWRVGPLGSVKFECNLSCELRFRPSDHSYIPSPCTSSHKH</sequence>
<keyword evidence="2 3" id="KW-0472">Membrane</keyword>
<dbReference type="Proteomes" id="UP000836841">
    <property type="component" value="Chromosome 2"/>
</dbReference>
<dbReference type="InterPro" id="IPR044839">
    <property type="entry name" value="NDR1-like"/>
</dbReference>
<keyword evidence="3" id="KW-1133">Transmembrane helix</keyword>
<evidence type="ECO:0000256" key="3">
    <source>
        <dbReference type="SAM" id="Phobius"/>
    </source>
</evidence>
<evidence type="ECO:0000313" key="5">
    <source>
        <dbReference type="Proteomes" id="UP000836841"/>
    </source>
</evidence>
<proteinExistence type="predicted"/>
<keyword evidence="3" id="KW-0812">Transmembrane</keyword>